<dbReference type="InterPro" id="IPR010401">
    <property type="entry name" value="AGL/Gdb1"/>
</dbReference>
<feature type="non-terminal residue" evidence="2">
    <location>
        <position position="1"/>
    </location>
</feature>
<dbReference type="PANTHER" id="PTHR10569:SF2">
    <property type="entry name" value="GLYCOGEN DEBRANCHING ENZYME"/>
    <property type="match status" value="1"/>
</dbReference>
<reference evidence="2" key="1">
    <citation type="submission" date="2020-02" db="EMBL/GenBank/DDBJ databases">
        <authorList>
            <person name="Meier V. D."/>
        </authorList>
    </citation>
    <scope>NUCLEOTIDE SEQUENCE</scope>
    <source>
        <strain evidence="2">AVDCRST_MAG08</strain>
    </source>
</reference>
<evidence type="ECO:0000259" key="1">
    <source>
        <dbReference type="Pfam" id="PF06202"/>
    </source>
</evidence>
<accession>A0A6J4JTD6</accession>
<dbReference type="EMBL" id="CADCTG010000338">
    <property type="protein sequence ID" value="CAA9286681.1"/>
    <property type="molecule type" value="Genomic_DNA"/>
</dbReference>
<dbReference type="GO" id="GO:0004134">
    <property type="term" value="F:4-alpha-glucanotransferase activity"/>
    <property type="evidence" value="ECO:0007669"/>
    <property type="project" value="InterPro"/>
</dbReference>
<protein>
    <submittedName>
        <fullName evidence="2">GH133</fullName>
    </submittedName>
</protein>
<dbReference type="Pfam" id="PF06202">
    <property type="entry name" value="GDE_C"/>
    <property type="match status" value="1"/>
</dbReference>
<gene>
    <name evidence="2" type="ORF">AVDCRST_MAG08-4269</name>
</gene>
<dbReference type="SUPFAM" id="SSF48208">
    <property type="entry name" value="Six-hairpin glycosidases"/>
    <property type="match status" value="1"/>
</dbReference>
<feature type="domain" description="Glycogen debranching enzyme C-terminal" evidence="1">
    <location>
        <begin position="14"/>
        <end position="198"/>
    </location>
</feature>
<dbReference type="PANTHER" id="PTHR10569">
    <property type="entry name" value="GLYCOGEN DEBRANCHING ENZYME"/>
    <property type="match status" value="1"/>
</dbReference>
<dbReference type="AlphaFoldDB" id="A0A6J4JTD6"/>
<dbReference type="InterPro" id="IPR032790">
    <property type="entry name" value="GDE_C"/>
</dbReference>
<proteinExistence type="predicted"/>
<organism evidence="2">
    <name type="scientific">uncultured Acetobacteraceae bacterium</name>
    <dbReference type="NCBI Taxonomy" id="169975"/>
    <lineage>
        <taxon>Bacteria</taxon>
        <taxon>Pseudomonadati</taxon>
        <taxon>Pseudomonadota</taxon>
        <taxon>Alphaproteobacteria</taxon>
        <taxon>Acetobacterales</taxon>
        <taxon>Acetobacteraceae</taxon>
        <taxon>environmental samples</taxon>
    </lineage>
</organism>
<dbReference type="InterPro" id="IPR008928">
    <property type="entry name" value="6-hairpin_glycosidase_sf"/>
</dbReference>
<dbReference type="Gene3D" id="1.50.10.10">
    <property type="match status" value="1"/>
</dbReference>
<dbReference type="GO" id="GO:0004135">
    <property type="term" value="F:amylo-alpha-1,6-glucosidase activity"/>
    <property type="evidence" value="ECO:0007669"/>
    <property type="project" value="InterPro"/>
</dbReference>
<dbReference type="InterPro" id="IPR012341">
    <property type="entry name" value="6hp_glycosidase-like_sf"/>
</dbReference>
<name>A0A6J4JTD6_9PROT</name>
<dbReference type="GO" id="GO:0005980">
    <property type="term" value="P:glycogen catabolic process"/>
    <property type="evidence" value="ECO:0007669"/>
    <property type="project" value="InterPro"/>
</dbReference>
<sequence length="222" mass="23761">ALWISALRIGAASAPRWEALEKHARAAFAARFPDAETGGLFDVVDVDHVPGEVDRRVRPNQILAVGGLPFPVVEGAAARRVVDLVEARLLTPLGLRSLDPADPDYAPRYGGGPRMRDGAYHQGTVWPWLAGPFVEAWLRVRAGTGAAKAEARRRFLAPLLAHLETDGLGHVAEVADAEPPHAPGGCPFQAWSLGELIRIDRMLAADAADAPGSDERETVHGE</sequence>
<evidence type="ECO:0000313" key="2">
    <source>
        <dbReference type="EMBL" id="CAA9286681.1"/>
    </source>
</evidence>